<dbReference type="Pfam" id="PF19300">
    <property type="entry name" value="BPD_transp_1_N"/>
    <property type="match status" value="1"/>
</dbReference>
<evidence type="ECO:0000313" key="10">
    <source>
        <dbReference type="Proteomes" id="UP000641206"/>
    </source>
</evidence>
<dbReference type="InterPro" id="IPR035906">
    <property type="entry name" value="MetI-like_sf"/>
</dbReference>
<dbReference type="EMBL" id="BMLW01000001">
    <property type="protein sequence ID" value="GGP06841.1"/>
    <property type="molecule type" value="Genomic_DNA"/>
</dbReference>
<dbReference type="InterPro" id="IPR045621">
    <property type="entry name" value="BPD_transp_1_N"/>
</dbReference>
<dbReference type="PANTHER" id="PTHR43163:SF6">
    <property type="entry name" value="DIPEPTIDE TRANSPORT SYSTEM PERMEASE PROTEIN DPPB-RELATED"/>
    <property type="match status" value="1"/>
</dbReference>
<accession>A0ABQ2NPT4</accession>
<feature type="domain" description="ABC transmembrane type-1" evidence="8">
    <location>
        <begin position="96"/>
        <end position="311"/>
    </location>
</feature>
<dbReference type="Proteomes" id="UP000641206">
    <property type="component" value="Unassembled WGS sequence"/>
</dbReference>
<keyword evidence="2 7" id="KW-0813">Transport</keyword>
<proteinExistence type="inferred from homology"/>
<keyword evidence="6 7" id="KW-0472">Membrane</keyword>
<gene>
    <name evidence="9" type="ORF">GCM10011346_00170</name>
</gene>
<keyword evidence="4 7" id="KW-0812">Transmembrane</keyword>
<dbReference type="Gene3D" id="1.10.3720.10">
    <property type="entry name" value="MetI-like"/>
    <property type="match status" value="1"/>
</dbReference>
<dbReference type="InterPro" id="IPR000515">
    <property type="entry name" value="MetI-like"/>
</dbReference>
<evidence type="ECO:0000313" key="9">
    <source>
        <dbReference type="EMBL" id="GGP06841.1"/>
    </source>
</evidence>
<sequence>MANYIQKRIITGILIIVVSIVLNFTLIKLSPGDPIRVLSGQDSPSPQMQAELTAKYGLDQSVFMQFINYVGNLAKGDLGVSILSNQPVLKMIMERIGPTLLLALTTAIIALIIGTALGIYCARYRGSRFDNIVSGSSYIFDSMPNFWLGMMLIMIFSSSLGWLPTSGMVDLRTNYTGFNYYLDVFKHWLLPATTIVLVTVPYYFRIARSSIIQVMSEDFITTLRATGMSESRIFNKYVFKNAILPTITVFGINLAYIVTGVAIVEIVFSWPGMGSFMLDAIHRRDYPLLMGIYLLLSISVAIMMIIVDVIYAYLDPRILYKER</sequence>
<keyword evidence="10" id="KW-1185">Reference proteome</keyword>
<evidence type="ECO:0000256" key="4">
    <source>
        <dbReference type="ARBA" id="ARBA00022692"/>
    </source>
</evidence>
<dbReference type="SUPFAM" id="SSF161098">
    <property type="entry name" value="MetI-like"/>
    <property type="match status" value="1"/>
</dbReference>
<feature type="transmembrane region" description="Helical" evidence="7">
    <location>
        <begin position="185"/>
        <end position="204"/>
    </location>
</feature>
<evidence type="ECO:0000256" key="5">
    <source>
        <dbReference type="ARBA" id="ARBA00022989"/>
    </source>
</evidence>
<dbReference type="Pfam" id="PF00528">
    <property type="entry name" value="BPD_transp_1"/>
    <property type="match status" value="1"/>
</dbReference>
<comment type="caution">
    <text evidence="9">The sequence shown here is derived from an EMBL/GenBank/DDBJ whole genome shotgun (WGS) entry which is preliminary data.</text>
</comment>
<evidence type="ECO:0000256" key="2">
    <source>
        <dbReference type="ARBA" id="ARBA00022448"/>
    </source>
</evidence>
<dbReference type="RefSeq" id="WP_188732493.1">
    <property type="nucleotide sequence ID" value="NZ_BMLW01000001.1"/>
</dbReference>
<feature type="transmembrane region" description="Helical" evidence="7">
    <location>
        <begin position="143"/>
        <end position="165"/>
    </location>
</feature>
<comment type="subcellular location">
    <subcellularLocation>
        <location evidence="1 7">Cell membrane</location>
        <topology evidence="1 7">Multi-pass membrane protein</topology>
    </subcellularLocation>
</comment>
<evidence type="ECO:0000256" key="7">
    <source>
        <dbReference type="RuleBase" id="RU363032"/>
    </source>
</evidence>
<evidence type="ECO:0000256" key="3">
    <source>
        <dbReference type="ARBA" id="ARBA00022475"/>
    </source>
</evidence>
<keyword evidence="5 7" id="KW-1133">Transmembrane helix</keyword>
<organism evidence="9 10">
    <name type="scientific">Oceanobacillus neutriphilus</name>
    <dbReference type="NCBI Taxonomy" id="531815"/>
    <lineage>
        <taxon>Bacteria</taxon>
        <taxon>Bacillati</taxon>
        <taxon>Bacillota</taxon>
        <taxon>Bacilli</taxon>
        <taxon>Bacillales</taxon>
        <taxon>Bacillaceae</taxon>
        <taxon>Oceanobacillus</taxon>
    </lineage>
</organism>
<evidence type="ECO:0000256" key="6">
    <source>
        <dbReference type="ARBA" id="ARBA00023136"/>
    </source>
</evidence>
<feature type="transmembrane region" description="Helical" evidence="7">
    <location>
        <begin position="100"/>
        <end position="122"/>
    </location>
</feature>
<dbReference type="PANTHER" id="PTHR43163">
    <property type="entry name" value="DIPEPTIDE TRANSPORT SYSTEM PERMEASE PROTEIN DPPB-RELATED"/>
    <property type="match status" value="1"/>
</dbReference>
<reference evidence="10" key="1">
    <citation type="journal article" date="2019" name="Int. J. Syst. Evol. Microbiol.">
        <title>The Global Catalogue of Microorganisms (GCM) 10K type strain sequencing project: providing services to taxonomists for standard genome sequencing and annotation.</title>
        <authorList>
            <consortium name="The Broad Institute Genomics Platform"/>
            <consortium name="The Broad Institute Genome Sequencing Center for Infectious Disease"/>
            <person name="Wu L."/>
            <person name="Ma J."/>
        </authorList>
    </citation>
    <scope>NUCLEOTIDE SEQUENCE [LARGE SCALE GENOMIC DNA]</scope>
    <source>
        <strain evidence="10">CGMCC 1.7693</strain>
    </source>
</reference>
<keyword evidence="3" id="KW-1003">Cell membrane</keyword>
<evidence type="ECO:0000256" key="1">
    <source>
        <dbReference type="ARBA" id="ARBA00004651"/>
    </source>
</evidence>
<comment type="similarity">
    <text evidence="7">Belongs to the binding-protein-dependent transport system permease family.</text>
</comment>
<evidence type="ECO:0000259" key="8">
    <source>
        <dbReference type="PROSITE" id="PS50928"/>
    </source>
</evidence>
<name>A0ABQ2NPT4_9BACI</name>
<feature type="transmembrane region" description="Helical" evidence="7">
    <location>
        <begin position="290"/>
        <end position="314"/>
    </location>
</feature>
<dbReference type="CDD" id="cd06261">
    <property type="entry name" value="TM_PBP2"/>
    <property type="match status" value="1"/>
</dbReference>
<protein>
    <submittedName>
        <fullName evidence="9">Peptide transporter</fullName>
    </submittedName>
</protein>
<dbReference type="PROSITE" id="PS50928">
    <property type="entry name" value="ABC_TM1"/>
    <property type="match status" value="1"/>
</dbReference>
<feature type="transmembrane region" description="Helical" evidence="7">
    <location>
        <begin position="9"/>
        <end position="27"/>
    </location>
</feature>
<feature type="transmembrane region" description="Helical" evidence="7">
    <location>
        <begin position="242"/>
        <end position="270"/>
    </location>
</feature>